<comment type="caution">
    <text evidence="3">The sequence shown here is derived from an EMBL/GenBank/DDBJ whole genome shotgun (WGS) entry which is preliminary data.</text>
</comment>
<dbReference type="EMBL" id="JABCQH010000008">
    <property type="protein sequence ID" value="MBF0888906.1"/>
    <property type="molecule type" value="Genomic_DNA"/>
</dbReference>
<sequence length="482" mass="56834">MMENINNQVLSVRQLLALTQLSIPTYQRPYRWGARNIADLFTDLATHQNKSAYRLGSVVFYQHTDKDEKLDIVDGQQRTLTLMLTVKVLIEVLDEESRDGKKQATKFQRQDIRQQLEALREPIGAFMERTRFSSRDSEVNLRRNYLELHRRVARSEFDEQKIDFLLNKCQVVCFVLEDISEAFQFFDSQNARGRDLAPHDLLKAFHLREFAEHEAYRKAEAVAHWERLPSNELAHLFAFYLYRVRQWAEGKSARYFGKGNVKIFKGVNLERVGHFPYVESLRIAHHFVDDYNSQYQRKIDGQRMVFPFHLDQMIINGRRFFEMAEHYQKLVAAIVAQETASTQEQPAMLLDDALTKQAGKVLFTLNHYARRHRTGDRYVRAMFDCALIFYIDKFGSQGLSLAIEKCFIWAYRCRIRQQVVQLATMDNYVLEHNLIRAIRDAHQPSDLQAFYLPNISRRENKNNCNGNKDELVELFQEMNYYV</sequence>
<dbReference type="Proteomes" id="UP000662701">
    <property type="component" value="Unassembled WGS sequence"/>
</dbReference>
<evidence type="ECO:0000313" key="3">
    <source>
        <dbReference type="EMBL" id="MBF0888906.1"/>
    </source>
</evidence>
<accession>A0ABR9YXN3</accession>
<reference evidence="3" key="1">
    <citation type="submission" date="2020-04" db="EMBL/GenBank/DDBJ databases">
        <authorList>
            <person name="Sombolestani A."/>
        </authorList>
    </citation>
    <scope>NUCLEOTIDE SEQUENCE</scope>
    <source>
        <strain evidence="3">LMG 1745</strain>
    </source>
</reference>
<proteinExistence type="predicted"/>
<dbReference type="Pfam" id="PF03235">
    <property type="entry name" value="GmrSD_N"/>
    <property type="match status" value="1"/>
</dbReference>
<feature type="domain" description="DUF7834" evidence="2">
    <location>
        <begin position="218"/>
        <end position="463"/>
    </location>
</feature>
<dbReference type="PANTHER" id="PTHR35149">
    <property type="entry name" value="SLL5132 PROTEIN"/>
    <property type="match status" value="1"/>
</dbReference>
<dbReference type="Pfam" id="PF25202">
    <property type="entry name" value="DUF7834"/>
    <property type="match status" value="1"/>
</dbReference>
<dbReference type="RefSeq" id="WP_211571370.1">
    <property type="nucleotide sequence ID" value="NZ_JABCQH010000008.1"/>
</dbReference>
<reference evidence="3" key="2">
    <citation type="submission" date="2020-11" db="EMBL/GenBank/DDBJ databases">
        <title>Description of novel Gluconobacter species.</title>
        <authorList>
            <person name="Cleenwerck I."/>
            <person name="Cnockaert M."/>
            <person name="Borremans W."/>
            <person name="Wieme A.D."/>
            <person name="De Vuyst L."/>
            <person name="Vandamme P."/>
        </authorList>
    </citation>
    <scope>NUCLEOTIDE SEQUENCE</scope>
    <source>
        <strain evidence="3">LMG 1745</strain>
    </source>
</reference>
<evidence type="ECO:0000259" key="1">
    <source>
        <dbReference type="Pfam" id="PF03235"/>
    </source>
</evidence>
<dbReference type="InterPro" id="IPR057156">
    <property type="entry name" value="DUF7834"/>
</dbReference>
<name>A0ABR9YXN3_9PROT</name>
<protein>
    <submittedName>
        <fullName evidence="3">DUF262 domain-containing protein</fullName>
    </submittedName>
</protein>
<organism evidence="3 4">
    <name type="scientific">Gluconobacter cadivus</name>
    <dbReference type="NCBI Taxonomy" id="2728101"/>
    <lineage>
        <taxon>Bacteria</taxon>
        <taxon>Pseudomonadati</taxon>
        <taxon>Pseudomonadota</taxon>
        <taxon>Alphaproteobacteria</taxon>
        <taxon>Acetobacterales</taxon>
        <taxon>Acetobacteraceae</taxon>
        <taxon>Gluconobacter</taxon>
    </lineage>
</organism>
<evidence type="ECO:0000259" key="2">
    <source>
        <dbReference type="Pfam" id="PF25202"/>
    </source>
</evidence>
<gene>
    <name evidence="3" type="ORF">HKD19_10130</name>
</gene>
<feature type="domain" description="GmrSD restriction endonucleases N-terminal" evidence="1">
    <location>
        <begin position="20"/>
        <end position="206"/>
    </location>
</feature>
<dbReference type="InterPro" id="IPR004919">
    <property type="entry name" value="GmrSD_N"/>
</dbReference>
<evidence type="ECO:0000313" key="4">
    <source>
        <dbReference type="Proteomes" id="UP000662701"/>
    </source>
</evidence>
<keyword evidence="4" id="KW-1185">Reference proteome</keyword>
<dbReference type="PANTHER" id="PTHR35149:SF2">
    <property type="entry name" value="DUF262 DOMAIN-CONTAINING PROTEIN"/>
    <property type="match status" value="1"/>
</dbReference>